<evidence type="ECO:0000313" key="6">
    <source>
        <dbReference type="EMBL" id="USP03195.1"/>
    </source>
</evidence>
<comment type="pathway">
    <text evidence="1">Lipid metabolism; fatty acid biosynthesis.</text>
</comment>
<dbReference type="PROSITE" id="PS00606">
    <property type="entry name" value="KS3_1"/>
    <property type="match status" value="1"/>
</dbReference>
<evidence type="ECO:0000313" key="7">
    <source>
        <dbReference type="Proteomes" id="UP001056980"/>
    </source>
</evidence>
<protein>
    <submittedName>
        <fullName evidence="6">Beta-ketoacyl-ACP synthase</fullName>
        <ecNumber evidence="6">2.3.1.179</ecNumber>
    </submittedName>
</protein>
<dbReference type="SUPFAM" id="SSF53901">
    <property type="entry name" value="Thiolase-like"/>
    <property type="match status" value="2"/>
</dbReference>
<dbReference type="GO" id="GO:0006633">
    <property type="term" value="P:fatty acid biosynthetic process"/>
    <property type="evidence" value="ECO:0007669"/>
    <property type="project" value="InterPro"/>
</dbReference>
<accession>A0A9Q8YZP0</accession>
<sequence>MAYNDHSGRPLVAITGAGVVTSLGQGKHENWQKLTSGISGIHKITRFPVEGLNTCIAGTVDFLEESTLGAAALSEKLANLAAEEAIEQAALDKKIFDGPLFLAAPPVELEWKARFTLDQKGSNNEPSYTNLLEVCRHKLHEALFETTQFGAIAEKLQKKFGTKGLPVTLSTACASGATAIQLGVEAIRREETNRALTIATDGSVSAESLVRFSLLSALSTHNDPAEKAAKPFSRDRDGFVMAEGSGALVLESLKSALERNATILGILAGCGETADDFHRTRSKPDASPAIESVRKALDDAKITINEIDYINAHGTSTPENEKMEYLALSTVFGDILENIPVSSNKSMIGHTLTAAGAIEAVFSLLTIQSGILPPTINYDDPDPTIPLDVVPNHSRKACVNAVLSNSFGFGGQNTSLVITAYKR</sequence>
<dbReference type="GO" id="GO:0004315">
    <property type="term" value="F:3-oxoacyl-[acyl-carrier-protein] synthase activity"/>
    <property type="evidence" value="ECO:0007669"/>
    <property type="project" value="UniProtKB-EC"/>
</dbReference>
<evidence type="ECO:0000259" key="5">
    <source>
        <dbReference type="PROSITE" id="PS52004"/>
    </source>
</evidence>
<dbReference type="NCBIfam" id="NF005076">
    <property type="entry name" value="PRK06501.1"/>
    <property type="match status" value="1"/>
</dbReference>
<dbReference type="SMART" id="SM00825">
    <property type="entry name" value="PKS_KS"/>
    <property type="match status" value="1"/>
</dbReference>
<dbReference type="InterPro" id="IPR018201">
    <property type="entry name" value="Ketoacyl_synth_AS"/>
</dbReference>
<dbReference type="EMBL" id="CP083444">
    <property type="protein sequence ID" value="USP03195.1"/>
    <property type="molecule type" value="Genomic_DNA"/>
</dbReference>
<dbReference type="InterPro" id="IPR014030">
    <property type="entry name" value="Ketoacyl_synth_N"/>
</dbReference>
<dbReference type="Proteomes" id="UP001056980">
    <property type="component" value="Chromosome"/>
</dbReference>
<gene>
    <name evidence="6" type="ORF">LAJ60_01735</name>
</gene>
<comment type="similarity">
    <text evidence="2 4">Belongs to the thiolase-like superfamily. Beta-ketoacyl-ACP synthases family.</text>
</comment>
<evidence type="ECO:0000256" key="1">
    <source>
        <dbReference type="ARBA" id="ARBA00005194"/>
    </source>
</evidence>
<dbReference type="Gene3D" id="3.40.47.10">
    <property type="match status" value="1"/>
</dbReference>
<dbReference type="InterPro" id="IPR014031">
    <property type="entry name" value="Ketoacyl_synth_C"/>
</dbReference>
<organism evidence="6 7">
    <name type="scientific">Bartonella taylorii</name>
    <dbReference type="NCBI Taxonomy" id="33046"/>
    <lineage>
        <taxon>Bacteria</taxon>
        <taxon>Pseudomonadati</taxon>
        <taxon>Pseudomonadota</taxon>
        <taxon>Alphaproteobacteria</taxon>
        <taxon>Hyphomicrobiales</taxon>
        <taxon>Bartonellaceae</taxon>
        <taxon>Bartonella</taxon>
    </lineage>
</organism>
<dbReference type="PROSITE" id="PS52004">
    <property type="entry name" value="KS3_2"/>
    <property type="match status" value="1"/>
</dbReference>
<dbReference type="RefSeq" id="WP_078691782.1">
    <property type="nucleotide sequence ID" value="NZ_CADDYE010000005.1"/>
</dbReference>
<keyword evidence="3 4" id="KW-0808">Transferase</keyword>
<reference evidence="6" key="1">
    <citation type="journal article" date="2022" name="Proc. Natl. Acad. Sci. U.S.A.">
        <title>Identification of the Bartonella autotransporter CFA as a protective antigen and hypervariable target of neutralizing antibodies in mice.</title>
        <authorList>
            <person name="Siewert L.K."/>
            <person name="Korotaev A."/>
            <person name="Sedzicki J."/>
            <person name="Fromm K."/>
            <person name="Pinschewer D.D."/>
            <person name="Dehio C."/>
        </authorList>
    </citation>
    <scope>NUCLEOTIDE SEQUENCE</scope>
    <source>
        <strain evidence="6">IBS296</strain>
    </source>
</reference>
<dbReference type="EC" id="2.3.1.179" evidence="6"/>
<feature type="domain" description="Ketosynthase family 3 (KS3)" evidence="5">
    <location>
        <begin position="9"/>
        <end position="420"/>
    </location>
</feature>
<dbReference type="Pfam" id="PF00109">
    <property type="entry name" value="ketoacyl-synt"/>
    <property type="match status" value="1"/>
</dbReference>
<dbReference type="InterPro" id="IPR016039">
    <property type="entry name" value="Thiolase-like"/>
</dbReference>
<dbReference type="GO" id="GO:0005829">
    <property type="term" value="C:cytosol"/>
    <property type="evidence" value="ECO:0007669"/>
    <property type="project" value="TreeGrafter"/>
</dbReference>
<dbReference type="InterPro" id="IPR020841">
    <property type="entry name" value="PKS_Beta-ketoAc_synthase_dom"/>
</dbReference>
<dbReference type="AlphaFoldDB" id="A0A9Q8YZP0"/>
<keyword evidence="6" id="KW-0012">Acyltransferase</keyword>
<dbReference type="InterPro" id="IPR000794">
    <property type="entry name" value="Beta-ketoacyl_synthase"/>
</dbReference>
<evidence type="ECO:0000256" key="3">
    <source>
        <dbReference type="ARBA" id="ARBA00022679"/>
    </source>
</evidence>
<dbReference type="CDD" id="cd00834">
    <property type="entry name" value="KAS_I_II"/>
    <property type="match status" value="1"/>
</dbReference>
<proteinExistence type="inferred from homology"/>
<dbReference type="KEGG" id="btay:LAJ60_01735"/>
<evidence type="ECO:0000256" key="2">
    <source>
        <dbReference type="ARBA" id="ARBA00008467"/>
    </source>
</evidence>
<dbReference type="Pfam" id="PF02801">
    <property type="entry name" value="Ketoacyl-synt_C"/>
    <property type="match status" value="1"/>
</dbReference>
<name>A0A9Q8YZP0_BARTA</name>
<dbReference type="PANTHER" id="PTHR11712">
    <property type="entry name" value="POLYKETIDE SYNTHASE-RELATED"/>
    <property type="match status" value="1"/>
</dbReference>
<dbReference type="PANTHER" id="PTHR11712:SF336">
    <property type="entry name" value="3-OXOACYL-[ACYL-CARRIER-PROTEIN] SYNTHASE, MITOCHONDRIAL"/>
    <property type="match status" value="1"/>
</dbReference>
<evidence type="ECO:0000256" key="4">
    <source>
        <dbReference type="RuleBase" id="RU003694"/>
    </source>
</evidence>